<accession>A0A1H9ZAT1</accession>
<dbReference type="InterPro" id="IPR050743">
    <property type="entry name" value="2-oxoacid_DH_E2_comp"/>
</dbReference>
<evidence type="ECO:0000256" key="1">
    <source>
        <dbReference type="ARBA" id="ARBA00001938"/>
    </source>
</evidence>
<evidence type="ECO:0000256" key="8">
    <source>
        <dbReference type="SAM" id="MobiDB-lite"/>
    </source>
</evidence>
<protein>
    <recommendedName>
        <fullName evidence="7">Dihydrolipoamide acetyltransferase component of pyruvate dehydrogenase complex</fullName>
        <ecNumber evidence="7">2.3.1.-</ecNumber>
    </recommendedName>
</protein>
<dbReference type="PANTHER" id="PTHR43178">
    <property type="entry name" value="DIHYDROLIPOAMIDE ACETYLTRANSFERASE COMPONENT OF PYRUVATE DEHYDROGENASE COMPLEX"/>
    <property type="match status" value="1"/>
</dbReference>
<comment type="subunit">
    <text evidence="3">Forms a 24-polypeptide structural core with octahedral symmetry.</text>
</comment>
<evidence type="ECO:0000256" key="7">
    <source>
        <dbReference type="RuleBase" id="RU003423"/>
    </source>
</evidence>
<feature type="compositionally biased region" description="Basic and acidic residues" evidence="8">
    <location>
        <begin position="108"/>
        <end position="119"/>
    </location>
</feature>
<dbReference type="InterPro" id="IPR011053">
    <property type="entry name" value="Single_hybrid_motif"/>
</dbReference>
<comment type="cofactor">
    <cofactor evidence="1 7">
        <name>(R)-lipoate</name>
        <dbReference type="ChEBI" id="CHEBI:83088"/>
    </cofactor>
</comment>
<dbReference type="EC" id="2.3.1.-" evidence="7"/>
<evidence type="ECO:0000259" key="10">
    <source>
        <dbReference type="PROSITE" id="PS51826"/>
    </source>
</evidence>
<dbReference type="InterPro" id="IPR036625">
    <property type="entry name" value="E3-bd_dom_sf"/>
</dbReference>
<dbReference type="PROSITE" id="PS00189">
    <property type="entry name" value="LIPOYL"/>
    <property type="match status" value="1"/>
</dbReference>
<dbReference type="CDD" id="cd06849">
    <property type="entry name" value="lipoyl_domain"/>
    <property type="match status" value="1"/>
</dbReference>
<evidence type="ECO:0000256" key="3">
    <source>
        <dbReference type="ARBA" id="ARBA00011484"/>
    </source>
</evidence>
<dbReference type="Gene3D" id="3.30.559.10">
    <property type="entry name" value="Chloramphenicol acetyltransferase-like domain"/>
    <property type="match status" value="1"/>
</dbReference>
<keyword evidence="4 7" id="KW-0808">Transferase</keyword>
<dbReference type="Pfam" id="PF02817">
    <property type="entry name" value="E3_binding"/>
    <property type="match status" value="1"/>
</dbReference>
<dbReference type="InterPro" id="IPR001078">
    <property type="entry name" value="2-oxoacid_DH_actylTfrase"/>
</dbReference>
<dbReference type="SUPFAM" id="SSF52777">
    <property type="entry name" value="CoA-dependent acyltransferases"/>
    <property type="match status" value="1"/>
</dbReference>
<organism evidence="11 12">
    <name type="scientific">Marinobacter segnicrescens</name>
    <dbReference type="NCBI Taxonomy" id="430453"/>
    <lineage>
        <taxon>Bacteria</taxon>
        <taxon>Pseudomonadati</taxon>
        <taxon>Pseudomonadota</taxon>
        <taxon>Gammaproteobacteria</taxon>
        <taxon>Pseudomonadales</taxon>
        <taxon>Marinobacteraceae</taxon>
        <taxon>Marinobacter</taxon>
    </lineage>
</organism>
<feature type="domain" description="Lipoyl-binding" evidence="9">
    <location>
        <begin position="1"/>
        <end position="76"/>
    </location>
</feature>
<dbReference type="STRING" id="430453.SAMN04487962_101539"/>
<evidence type="ECO:0000256" key="6">
    <source>
        <dbReference type="ARBA" id="ARBA00023315"/>
    </source>
</evidence>
<dbReference type="InterPro" id="IPR003016">
    <property type="entry name" value="2-oxoA_DH_lipoyl-BS"/>
</dbReference>
<dbReference type="PROSITE" id="PS50968">
    <property type="entry name" value="BIOTINYL_LIPOYL"/>
    <property type="match status" value="1"/>
</dbReference>
<evidence type="ECO:0000256" key="2">
    <source>
        <dbReference type="ARBA" id="ARBA00007317"/>
    </source>
</evidence>
<dbReference type="Proteomes" id="UP000198762">
    <property type="component" value="Unassembled WGS sequence"/>
</dbReference>
<evidence type="ECO:0000259" key="9">
    <source>
        <dbReference type="PROSITE" id="PS50968"/>
    </source>
</evidence>
<dbReference type="GO" id="GO:0031405">
    <property type="term" value="F:lipoic acid binding"/>
    <property type="evidence" value="ECO:0007669"/>
    <property type="project" value="TreeGrafter"/>
</dbReference>
<dbReference type="SUPFAM" id="SSF51230">
    <property type="entry name" value="Single hybrid motif"/>
    <property type="match status" value="1"/>
</dbReference>
<dbReference type="EMBL" id="FOHZ01000001">
    <property type="protein sequence ID" value="SES78568.1"/>
    <property type="molecule type" value="Genomic_DNA"/>
</dbReference>
<keyword evidence="6 7" id="KW-0012">Acyltransferase</keyword>
<keyword evidence="5 7" id="KW-0450">Lipoyl</keyword>
<feature type="domain" description="Peripheral subunit-binding (PSBD)" evidence="10">
    <location>
        <begin position="143"/>
        <end position="180"/>
    </location>
</feature>
<dbReference type="Gene3D" id="2.40.50.100">
    <property type="match status" value="1"/>
</dbReference>
<keyword evidence="12" id="KW-1185">Reference proteome</keyword>
<dbReference type="GO" id="GO:0005737">
    <property type="term" value="C:cytoplasm"/>
    <property type="evidence" value="ECO:0007669"/>
    <property type="project" value="TreeGrafter"/>
</dbReference>
<name>A0A1H9ZAT1_9GAMM</name>
<dbReference type="PANTHER" id="PTHR43178:SF5">
    <property type="entry name" value="LIPOAMIDE ACYLTRANSFERASE COMPONENT OF BRANCHED-CHAIN ALPHA-KETO ACID DEHYDROGENASE COMPLEX, MITOCHONDRIAL"/>
    <property type="match status" value="1"/>
</dbReference>
<dbReference type="Pfam" id="PF00198">
    <property type="entry name" value="2-oxoacid_dh"/>
    <property type="match status" value="1"/>
</dbReference>
<evidence type="ECO:0000313" key="12">
    <source>
        <dbReference type="Proteomes" id="UP000198762"/>
    </source>
</evidence>
<dbReference type="PROSITE" id="PS51826">
    <property type="entry name" value="PSBD"/>
    <property type="match status" value="1"/>
</dbReference>
<dbReference type="Pfam" id="PF00364">
    <property type="entry name" value="Biotin_lipoyl"/>
    <property type="match status" value="1"/>
</dbReference>
<keyword evidence="11" id="KW-0670">Pyruvate</keyword>
<dbReference type="InterPro" id="IPR023213">
    <property type="entry name" value="CAT-like_dom_sf"/>
</dbReference>
<comment type="similarity">
    <text evidence="2 7">Belongs to the 2-oxoacid dehydrogenase family.</text>
</comment>
<evidence type="ECO:0000313" key="11">
    <source>
        <dbReference type="EMBL" id="SES78568.1"/>
    </source>
</evidence>
<evidence type="ECO:0000256" key="4">
    <source>
        <dbReference type="ARBA" id="ARBA00022679"/>
    </source>
</evidence>
<dbReference type="AlphaFoldDB" id="A0A1H9ZAT1"/>
<evidence type="ECO:0000256" key="5">
    <source>
        <dbReference type="ARBA" id="ARBA00022823"/>
    </source>
</evidence>
<feature type="region of interest" description="Disordered" evidence="8">
    <location>
        <begin position="69"/>
        <end position="136"/>
    </location>
</feature>
<dbReference type="InterPro" id="IPR000089">
    <property type="entry name" value="Biotin_lipoyl"/>
</dbReference>
<sequence length="413" mass="43588">MSEFTMPSLGADMDVGKLVQWKVKVGDRVTRGQVIAAVETSKAVLDVEVFEDGVVEALYVGEGTEVDVGTPLARIGDGSGKGRPGPETPSPGTTKPATEPGETIGAHARPEKASKEDRPLPSQPVSAGSVPADNGGHAAERILASPAARRRAREAGVDLSGIRGSGPDRAVVLRDLQGTTPGRRPAPAGGGFDREQMRATIAAAMTRSKREIPHYYLATMVDLHAAEAWLADYNQHQPPEKRLLLAALFMKATAMALARYPELNGHYGEAGFAAAPQVNLGMAVHLRGGGLVAPAISDTDKLSLPELMQRFQDLVRRARGGGLRLSEITGGTATLTALGDRGVDTVYGVIYPPQVAMIGIGRARRRPLAVGDGVAVRLAVDLTLAADHRVCDGHLGALFLNEIEQRLQQPEAL</sequence>
<dbReference type="GO" id="GO:0016407">
    <property type="term" value="F:acetyltransferase activity"/>
    <property type="evidence" value="ECO:0007669"/>
    <property type="project" value="TreeGrafter"/>
</dbReference>
<dbReference type="Gene3D" id="4.10.320.10">
    <property type="entry name" value="E3-binding domain"/>
    <property type="match status" value="1"/>
</dbReference>
<dbReference type="SUPFAM" id="SSF47005">
    <property type="entry name" value="Peripheral subunit-binding domain of 2-oxo acid dehydrogenase complex"/>
    <property type="match status" value="1"/>
</dbReference>
<proteinExistence type="inferred from homology"/>
<reference evidence="12" key="1">
    <citation type="submission" date="2016-10" db="EMBL/GenBank/DDBJ databases">
        <authorList>
            <person name="Varghese N."/>
            <person name="Submissions S."/>
        </authorList>
    </citation>
    <scope>NUCLEOTIDE SEQUENCE [LARGE SCALE GENOMIC DNA]</scope>
    <source>
        <strain evidence="12">CGMCC 1.6489</strain>
    </source>
</reference>
<dbReference type="InterPro" id="IPR004167">
    <property type="entry name" value="PSBD"/>
</dbReference>
<dbReference type="OrthoDB" id="9805770at2"/>
<dbReference type="RefSeq" id="WP_091848649.1">
    <property type="nucleotide sequence ID" value="NZ_FOHZ01000001.1"/>
</dbReference>
<gene>
    <name evidence="11" type="ORF">SAMN04487962_101539</name>
</gene>